<keyword evidence="4" id="KW-1185">Reference proteome</keyword>
<keyword evidence="1" id="KW-0472">Membrane</keyword>
<accession>A0A7G7GE36</accession>
<evidence type="ECO:0000313" key="4">
    <source>
        <dbReference type="Proteomes" id="UP000515237"/>
    </source>
</evidence>
<sequence>MTIPLSAKITEPLIKTKKHWLIILCFLMIVNIGSSTIMFGQTIQWQTGISGNSERPNTMIGTQDGGYLIASLNNSIIQFIKLDKEGKVTLKRSIVSSGSLEAIVATQDGGYLVGGNLKSDYWVMKIDKNWSKVWEKSYGGNSTENLVSLIGNQDGSFLLGGTSYSNKGKSKTQDLKGLSDFWLVKIDGSGAKIWDKSFGGVKTWAIDYVGGEYDGDWSADTILTGNSYLGGIASTPEGGYILGGSTNSFAGGDNTSGDSVNQDFPQWDAWDQWIIKIDNDGKQIWDKTEHTNSYIPPFKSIISTLDGCFLITRTNYDLYDGCGGYQRYNTISKVNGLGINLWESNFNEYTSIFPTKDGGYLVGYSPYFNGKAPADDYNYYDECYQDVSENDFWILKLDANGFEVWKKIIGGNDQEYLTNIFPTYDGNYLLAGFSNSGISGDKTIDFEGTEDFWLVKLKEDNPFAANWNLRYGGWNDENFTTILKTTDGGYLSGGYSNSSYTGDKWSGSQGKNDYWIVKSDKDGKLQWEQTYGGSNDDYLNRVIQTLDGGYLLAGSSLSGLGGDKRQGSRGDRDYWIVKIDSKGNIEWDKRFGGKGYDELKKVIQLSTGEYILAGYSLSPAGGDKSQSSQGGADFWLVKISKTGTKIWDKRYGGSLNDLLSGIVETADGGYLLSGTSLSGKSGDKSQGSRGGSDFWIVRVDKNGKKLWDKTYGGSGQDEAFSSGRNGNDFFIAGQSDSPAGADKTRGSQGGKDFWLLKLTSTGAKVWDKRFGGSKDDELKASILTKDGSYILAGKSFSDKSGNKSQNSQGSSDYWIVKADKDGMYQWDKRFGGSGTEDLRAVTQTADGGLLLAGKSDSGVSGDRTQPSQGGTDFWLVKVAPEIKSIVAAREAVEVEEPAIRTSQVNLIAYPNPFSDKVTITLTLPQAQPATITMYDSQGRKVANLFQGEVQANQESKVEWQAGSNAEGLYILQLQTPTQRHSQKLIILK</sequence>
<evidence type="ECO:0000259" key="2">
    <source>
        <dbReference type="Pfam" id="PF18962"/>
    </source>
</evidence>
<dbReference type="Proteomes" id="UP000515237">
    <property type="component" value="Chromosome"/>
</dbReference>
<gene>
    <name evidence="3" type="ORF">HUW51_22895</name>
</gene>
<proteinExistence type="predicted"/>
<reference evidence="3 4" key="1">
    <citation type="journal article" date="2018" name="Int. J. Syst. Evol. Microbiol.">
        <title>Adhaeribacter swui sp. nov., isolated from wet mud.</title>
        <authorList>
            <person name="Kim D.U."/>
            <person name="Kim K.W."/>
            <person name="Kang M.S."/>
            <person name="Kim J.Y."/>
            <person name="Jang J.H."/>
            <person name="Kim M.K."/>
        </authorList>
    </citation>
    <scope>NUCLEOTIDE SEQUENCE [LARGE SCALE GENOMIC DNA]</scope>
    <source>
        <strain evidence="3 4">KCTC 52873</strain>
    </source>
</reference>
<dbReference type="KEGG" id="aswu:HUW51_22895"/>
<keyword evidence="1" id="KW-0812">Transmembrane</keyword>
<feature type="transmembrane region" description="Helical" evidence="1">
    <location>
        <begin position="20"/>
        <end position="40"/>
    </location>
</feature>
<evidence type="ECO:0000256" key="1">
    <source>
        <dbReference type="SAM" id="Phobius"/>
    </source>
</evidence>
<dbReference type="Pfam" id="PF18962">
    <property type="entry name" value="Por_Secre_tail"/>
    <property type="match status" value="1"/>
</dbReference>
<dbReference type="RefSeq" id="WP_185271911.1">
    <property type="nucleotide sequence ID" value="NZ_CP055156.1"/>
</dbReference>
<keyword evidence="1" id="KW-1133">Transmembrane helix</keyword>
<protein>
    <submittedName>
        <fullName evidence="3">T9SS type A sorting domain-containing protein</fullName>
    </submittedName>
</protein>
<evidence type="ECO:0000313" key="3">
    <source>
        <dbReference type="EMBL" id="QNF35420.1"/>
    </source>
</evidence>
<dbReference type="InterPro" id="IPR026444">
    <property type="entry name" value="Secre_tail"/>
</dbReference>
<dbReference type="AlphaFoldDB" id="A0A7G7GE36"/>
<feature type="domain" description="Secretion system C-terminal sorting" evidence="2">
    <location>
        <begin position="909"/>
        <end position="986"/>
    </location>
</feature>
<dbReference type="EMBL" id="CP055156">
    <property type="protein sequence ID" value="QNF35420.1"/>
    <property type="molecule type" value="Genomic_DNA"/>
</dbReference>
<dbReference type="NCBIfam" id="TIGR04183">
    <property type="entry name" value="Por_Secre_tail"/>
    <property type="match status" value="1"/>
</dbReference>
<organism evidence="3 4">
    <name type="scientific">Adhaeribacter swui</name>
    <dbReference type="NCBI Taxonomy" id="2086471"/>
    <lineage>
        <taxon>Bacteria</taxon>
        <taxon>Pseudomonadati</taxon>
        <taxon>Bacteroidota</taxon>
        <taxon>Cytophagia</taxon>
        <taxon>Cytophagales</taxon>
        <taxon>Hymenobacteraceae</taxon>
        <taxon>Adhaeribacter</taxon>
    </lineage>
</organism>
<dbReference type="PANTHER" id="PTHR42754">
    <property type="entry name" value="ENDOGLUCANASE"/>
    <property type="match status" value="1"/>
</dbReference>
<dbReference type="PANTHER" id="PTHR42754:SF1">
    <property type="entry name" value="LIPOPROTEIN"/>
    <property type="match status" value="1"/>
</dbReference>
<name>A0A7G7GE36_9BACT</name>